<feature type="domain" description="FAD-binding PCMH-type" evidence="6">
    <location>
        <begin position="75"/>
        <end position="246"/>
    </location>
</feature>
<proteinExistence type="inferred from homology"/>
<dbReference type="InterPro" id="IPR036318">
    <property type="entry name" value="FAD-bd_PCMH-like_sf"/>
</dbReference>
<dbReference type="Proteomes" id="UP000664132">
    <property type="component" value="Unassembled WGS sequence"/>
</dbReference>
<evidence type="ECO:0000259" key="6">
    <source>
        <dbReference type="PROSITE" id="PS51387"/>
    </source>
</evidence>
<evidence type="ECO:0000256" key="1">
    <source>
        <dbReference type="ARBA" id="ARBA00005466"/>
    </source>
</evidence>
<keyword evidence="5" id="KW-0732">Signal</keyword>
<keyword evidence="2" id="KW-0285">Flavoprotein</keyword>
<dbReference type="GO" id="GO:0016491">
    <property type="term" value="F:oxidoreductase activity"/>
    <property type="evidence" value="ECO:0007669"/>
    <property type="project" value="UniProtKB-KW"/>
</dbReference>
<evidence type="ECO:0000313" key="7">
    <source>
        <dbReference type="EMBL" id="KAG4415297.1"/>
    </source>
</evidence>
<dbReference type="Pfam" id="PF01565">
    <property type="entry name" value="FAD_binding_4"/>
    <property type="match status" value="1"/>
</dbReference>
<keyword evidence="8" id="KW-1185">Reference proteome</keyword>
<organism evidence="7 8">
    <name type="scientific">Cadophora malorum</name>
    <dbReference type="NCBI Taxonomy" id="108018"/>
    <lineage>
        <taxon>Eukaryota</taxon>
        <taxon>Fungi</taxon>
        <taxon>Dikarya</taxon>
        <taxon>Ascomycota</taxon>
        <taxon>Pezizomycotina</taxon>
        <taxon>Leotiomycetes</taxon>
        <taxon>Helotiales</taxon>
        <taxon>Ploettnerulaceae</taxon>
        <taxon>Cadophora</taxon>
    </lineage>
</organism>
<dbReference type="Gene3D" id="3.30.465.10">
    <property type="match status" value="1"/>
</dbReference>
<evidence type="ECO:0000256" key="5">
    <source>
        <dbReference type="SAM" id="SignalP"/>
    </source>
</evidence>
<comment type="similarity">
    <text evidence="1">Belongs to the oxygen-dependent FAD-linked oxidoreductase family.</text>
</comment>
<dbReference type="OrthoDB" id="2151789at2759"/>
<evidence type="ECO:0000256" key="2">
    <source>
        <dbReference type="ARBA" id="ARBA00022630"/>
    </source>
</evidence>
<dbReference type="InterPro" id="IPR050416">
    <property type="entry name" value="FAD-linked_Oxidoreductase"/>
</dbReference>
<dbReference type="PANTHER" id="PTHR42973:SF22">
    <property type="entry name" value="FAD-BINDING PCMH-TYPE DOMAIN-CONTAINING PROTEIN-RELATED"/>
    <property type="match status" value="1"/>
</dbReference>
<reference evidence="7" key="1">
    <citation type="submission" date="2021-02" db="EMBL/GenBank/DDBJ databases">
        <title>Genome sequence Cadophora malorum strain M34.</title>
        <authorList>
            <person name="Stefanovic E."/>
            <person name="Vu D."/>
            <person name="Scully C."/>
            <person name="Dijksterhuis J."/>
            <person name="Roader J."/>
            <person name="Houbraken J."/>
        </authorList>
    </citation>
    <scope>NUCLEOTIDE SEQUENCE</scope>
    <source>
        <strain evidence="7">M34</strain>
    </source>
</reference>
<name>A0A8H7T8Y5_9HELO</name>
<comment type="caution">
    <text evidence="7">The sequence shown here is derived from an EMBL/GenBank/DDBJ whole genome shotgun (WGS) entry which is preliminary data.</text>
</comment>
<dbReference type="SUPFAM" id="SSF56176">
    <property type="entry name" value="FAD-binding/transporter-associated domain-like"/>
    <property type="match status" value="1"/>
</dbReference>
<gene>
    <name evidence="7" type="ORF">IFR04_011552</name>
</gene>
<dbReference type="PANTHER" id="PTHR42973">
    <property type="entry name" value="BINDING OXIDOREDUCTASE, PUTATIVE (AFU_ORTHOLOGUE AFUA_1G17690)-RELATED"/>
    <property type="match status" value="1"/>
</dbReference>
<feature type="chain" id="PRO_5034821146" description="FAD-binding PCMH-type domain-containing protein" evidence="5">
    <location>
        <begin position="22"/>
        <end position="551"/>
    </location>
</feature>
<dbReference type="PROSITE" id="PS51387">
    <property type="entry name" value="FAD_PCMH"/>
    <property type="match status" value="1"/>
</dbReference>
<dbReference type="AlphaFoldDB" id="A0A8H7T8Y5"/>
<sequence>MILYLEGLVLLCLLVLGGVKAQLDTQIPIGNFQGNSSNTCHDACTALSSILGEKVHHNTSLPSSLFSGYYTLMARSTIPLCIVHPTSSEDVSVAIRIISQHTCIFAIKSGGHAMFPGGSTAAGGIVLDLHHLNALELSEDRETAYVGTGNRWGAVYEFLKPWNLTVVGGRVGDVGVGGFLLGGGISFISRRYGWGCDNVRNYEIVLSNGTIANISYTSHPDLYFALRGGGKNFGIATRFDLETHPNLPEWLGGFNFMLLSSTPTLLSSLSLTRPFKVTLSYALETTSQFLVSIGCKFGYCIDLDTFVTAISRLPVESENDHDAMGYGIVSLIPKANIYVVGTHTVHTGAINNATAFSKLVSDLNTKSMHSTVRTQHPYGFMQELDTHNPVGVRVTYNTATFRVDRAFMKEVVKIFVDEVERIRGLEGFMGAYTTQTLARDEIGQMEKNGGNAFGIMEEDGPLTILLVSFTWGSSEDDELVVRTAQNIVDRAVIIGKEMGVHHPFIYQNYAAKSQDVFAGYSVENQKRLRRIQRDVDPEGLFSRLQPGYFSL</sequence>
<dbReference type="InterPro" id="IPR016166">
    <property type="entry name" value="FAD-bd_PCMH"/>
</dbReference>
<evidence type="ECO:0000256" key="4">
    <source>
        <dbReference type="ARBA" id="ARBA00023002"/>
    </source>
</evidence>
<dbReference type="InterPro" id="IPR016169">
    <property type="entry name" value="FAD-bd_PCMH_sub2"/>
</dbReference>
<dbReference type="GO" id="GO:0071949">
    <property type="term" value="F:FAD binding"/>
    <property type="evidence" value="ECO:0007669"/>
    <property type="project" value="InterPro"/>
</dbReference>
<accession>A0A8H7T8Y5</accession>
<keyword evidence="3" id="KW-0274">FAD</keyword>
<dbReference type="InterPro" id="IPR006094">
    <property type="entry name" value="Oxid_FAD_bind_N"/>
</dbReference>
<evidence type="ECO:0000313" key="8">
    <source>
        <dbReference type="Proteomes" id="UP000664132"/>
    </source>
</evidence>
<keyword evidence="4" id="KW-0560">Oxidoreductase</keyword>
<evidence type="ECO:0000256" key="3">
    <source>
        <dbReference type="ARBA" id="ARBA00022827"/>
    </source>
</evidence>
<feature type="signal peptide" evidence="5">
    <location>
        <begin position="1"/>
        <end position="21"/>
    </location>
</feature>
<dbReference type="EMBL" id="JAFJYH010000227">
    <property type="protein sequence ID" value="KAG4415297.1"/>
    <property type="molecule type" value="Genomic_DNA"/>
</dbReference>
<protein>
    <recommendedName>
        <fullName evidence="6">FAD-binding PCMH-type domain-containing protein</fullName>
    </recommendedName>
</protein>